<feature type="compositionally biased region" description="Basic residues" evidence="2">
    <location>
        <begin position="107"/>
        <end position="131"/>
    </location>
</feature>
<feature type="region of interest" description="Disordered" evidence="2">
    <location>
        <begin position="163"/>
        <end position="200"/>
    </location>
</feature>
<keyword evidence="3" id="KW-0472">Membrane</keyword>
<evidence type="ECO:0000256" key="3">
    <source>
        <dbReference type="SAM" id="Phobius"/>
    </source>
</evidence>
<protein>
    <submittedName>
        <fullName evidence="4">Uncharacterized protein</fullName>
    </submittedName>
</protein>
<feature type="transmembrane region" description="Helical" evidence="3">
    <location>
        <begin position="358"/>
        <end position="378"/>
    </location>
</feature>
<organism evidence="4 5">
    <name type="scientific">Viridothelium virens</name>
    <name type="common">Speckled blister lichen</name>
    <name type="synonym">Trypethelium virens</name>
    <dbReference type="NCBI Taxonomy" id="1048519"/>
    <lineage>
        <taxon>Eukaryota</taxon>
        <taxon>Fungi</taxon>
        <taxon>Dikarya</taxon>
        <taxon>Ascomycota</taxon>
        <taxon>Pezizomycotina</taxon>
        <taxon>Dothideomycetes</taxon>
        <taxon>Dothideomycetes incertae sedis</taxon>
        <taxon>Trypetheliales</taxon>
        <taxon>Trypetheliaceae</taxon>
        <taxon>Viridothelium</taxon>
    </lineage>
</organism>
<sequence length="453" mass="50270">MDHQAPASATGTSRPRPHHSSTSALGKFPLPSRTSTVPAPTSSTPTTAPVPPIRKPHLSHLHHHSSLSQTQIPSNTTTAEKNKEKEKERKSPSKEPLQPSQQQHARTSSHRHRHSTHSHRHGEHHSHRHHGFSVSASARDVVQSAGAQLQAPSWTELLRHREKEKDGVGAGGGSVKEGLGVVGEEEGAGEKREGQDGVDRRRERWEALGLVRVEDVERERGRGRKRDEELRTTLNTLTALSHAATRHLDNTYYAILDKLSLLRSTIADLQQLSNATIHLRDGFAADSRALQADLHAKIGDFTPGAQAQEEQIRKLEERLVKSREVAEGLTKRVDEARGRVRRWEDGEREWQARTTRRLRMLFGGLGAILVLLIALAAFHTVGPRTGKIAESVRDTEAELETDVAAIFSMLPADLEEIRSRVQDAVLPESSTSTCSAMQTPDWVDEKFRVLDDL</sequence>
<keyword evidence="3" id="KW-1133">Transmembrane helix</keyword>
<evidence type="ECO:0000256" key="2">
    <source>
        <dbReference type="SAM" id="MobiDB-lite"/>
    </source>
</evidence>
<reference evidence="4" key="1">
    <citation type="journal article" date="2020" name="Stud. Mycol.">
        <title>101 Dothideomycetes genomes: a test case for predicting lifestyles and emergence of pathogens.</title>
        <authorList>
            <person name="Haridas S."/>
            <person name="Albert R."/>
            <person name="Binder M."/>
            <person name="Bloem J."/>
            <person name="Labutti K."/>
            <person name="Salamov A."/>
            <person name="Andreopoulos B."/>
            <person name="Baker S."/>
            <person name="Barry K."/>
            <person name="Bills G."/>
            <person name="Bluhm B."/>
            <person name="Cannon C."/>
            <person name="Castanera R."/>
            <person name="Culley D."/>
            <person name="Daum C."/>
            <person name="Ezra D."/>
            <person name="Gonzalez J."/>
            <person name="Henrissat B."/>
            <person name="Kuo A."/>
            <person name="Liang C."/>
            <person name="Lipzen A."/>
            <person name="Lutzoni F."/>
            <person name="Magnuson J."/>
            <person name="Mondo S."/>
            <person name="Nolan M."/>
            <person name="Ohm R."/>
            <person name="Pangilinan J."/>
            <person name="Park H.-J."/>
            <person name="Ramirez L."/>
            <person name="Alfaro M."/>
            <person name="Sun H."/>
            <person name="Tritt A."/>
            <person name="Yoshinaga Y."/>
            <person name="Zwiers L.-H."/>
            <person name="Turgeon B."/>
            <person name="Goodwin S."/>
            <person name="Spatafora J."/>
            <person name="Crous P."/>
            <person name="Grigoriev I."/>
        </authorList>
    </citation>
    <scope>NUCLEOTIDE SEQUENCE</scope>
    <source>
        <strain evidence="4">Tuck. ex Michener</strain>
    </source>
</reference>
<dbReference type="OrthoDB" id="5419542at2759"/>
<dbReference type="AlphaFoldDB" id="A0A6A6HJ05"/>
<evidence type="ECO:0000313" key="4">
    <source>
        <dbReference type="EMBL" id="KAF2238017.1"/>
    </source>
</evidence>
<dbReference type="EMBL" id="ML991777">
    <property type="protein sequence ID" value="KAF2238017.1"/>
    <property type="molecule type" value="Genomic_DNA"/>
</dbReference>
<feature type="compositionally biased region" description="Polar residues" evidence="2">
    <location>
        <begin position="69"/>
        <end position="79"/>
    </location>
</feature>
<feature type="region of interest" description="Disordered" evidence="2">
    <location>
        <begin position="1"/>
        <end position="131"/>
    </location>
</feature>
<keyword evidence="1" id="KW-0175">Coiled coil</keyword>
<feature type="compositionally biased region" description="Basic residues" evidence="2">
    <location>
        <begin position="54"/>
        <end position="65"/>
    </location>
</feature>
<gene>
    <name evidence="4" type="ORF">EV356DRAFT_508602</name>
</gene>
<accession>A0A6A6HJ05</accession>
<evidence type="ECO:0000313" key="5">
    <source>
        <dbReference type="Proteomes" id="UP000800092"/>
    </source>
</evidence>
<feature type="coiled-coil region" evidence="1">
    <location>
        <begin position="305"/>
        <end position="332"/>
    </location>
</feature>
<proteinExistence type="predicted"/>
<feature type="compositionally biased region" description="Low complexity" evidence="2">
    <location>
        <begin position="34"/>
        <end position="47"/>
    </location>
</feature>
<keyword evidence="3" id="KW-0812">Transmembrane</keyword>
<dbReference type="Proteomes" id="UP000800092">
    <property type="component" value="Unassembled WGS sequence"/>
</dbReference>
<feature type="compositionally biased region" description="Basic and acidic residues" evidence="2">
    <location>
        <begin position="80"/>
        <end position="93"/>
    </location>
</feature>
<keyword evidence="5" id="KW-1185">Reference proteome</keyword>
<feature type="compositionally biased region" description="Basic and acidic residues" evidence="2">
    <location>
        <begin position="188"/>
        <end position="200"/>
    </location>
</feature>
<name>A0A6A6HJ05_VIRVR</name>
<evidence type="ECO:0000256" key="1">
    <source>
        <dbReference type="SAM" id="Coils"/>
    </source>
</evidence>